<gene>
    <name evidence="2" type="ORF">B0O44_101456</name>
</gene>
<dbReference type="Pfam" id="PF14534">
    <property type="entry name" value="DUF4440"/>
    <property type="match status" value="1"/>
</dbReference>
<dbReference type="EMBL" id="QKLU01000001">
    <property type="protein sequence ID" value="PYF76979.1"/>
    <property type="molecule type" value="Genomic_DNA"/>
</dbReference>
<proteinExistence type="predicted"/>
<comment type="caution">
    <text evidence="2">The sequence shown here is derived from an EMBL/GenBank/DDBJ whole genome shotgun (WGS) entry which is preliminary data.</text>
</comment>
<evidence type="ECO:0000313" key="2">
    <source>
        <dbReference type="EMBL" id="PYF76979.1"/>
    </source>
</evidence>
<keyword evidence="3" id="KW-1185">Reference proteome</keyword>
<dbReference type="SUPFAM" id="SSF54427">
    <property type="entry name" value="NTF2-like"/>
    <property type="match status" value="1"/>
</dbReference>
<dbReference type="AlphaFoldDB" id="A0A318UZF6"/>
<dbReference type="Gene3D" id="3.10.450.50">
    <property type="match status" value="1"/>
</dbReference>
<dbReference type="Proteomes" id="UP000248198">
    <property type="component" value="Unassembled WGS sequence"/>
</dbReference>
<feature type="domain" description="DUF4440" evidence="1">
    <location>
        <begin position="32"/>
        <end position="145"/>
    </location>
</feature>
<dbReference type="InterPro" id="IPR032710">
    <property type="entry name" value="NTF2-like_dom_sf"/>
</dbReference>
<evidence type="ECO:0000313" key="3">
    <source>
        <dbReference type="Proteomes" id="UP000248198"/>
    </source>
</evidence>
<organism evidence="2 3">
    <name type="scientific">Pedobacter nutrimenti</name>
    <dbReference type="NCBI Taxonomy" id="1241337"/>
    <lineage>
        <taxon>Bacteria</taxon>
        <taxon>Pseudomonadati</taxon>
        <taxon>Bacteroidota</taxon>
        <taxon>Sphingobacteriia</taxon>
        <taxon>Sphingobacteriales</taxon>
        <taxon>Sphingobacteriaceae</taxon>
        <taxon>Pedobacter</taxon>
    </lineage>
</organism>
<evidence type="ECO:0000259" key="1">
    <source>
        <dbReference type="Pfam" id="PF14534"/>
    </source>
</evidence>
<protein>
    <submittedName>
        <fullName evidence="2">Uncharacterized protein DUF4440</fullName>
    </submittedName>
</protein>
<accession>A0A318UZF6</accession>
<reference evidence="2 3" key="1">
    <citation type="submission" date="2018-06" db="EMBL/GenBank/DDBJ databases">
        <title>Genomic Encyclopedia of Archaeal and Bacterial Type Strains, Phase II (KMG-II): from individual species to whole genera.</title>
        <authorList>
            <person name="Goeker M."/>
        </authorList>
    </citation>
    <scope>NUCLEOTIDE SEQUENCE [LARGE SCALE GENOMIC DNA]</scope>
    <source>
        <strain evidence="2 3">DSM 27372</strain>
    </source>
</reference>
<name>A0A318UZF6_9SPHI</name>
<dbReference type="InterPro" id="IPR027843">
    <property type="entry name" value="DUF4440"/>
</dbReference>
<sequence length="158" mass="18246">MAFLLVICFLPVNAKCQESPQSVNSNELYNKIAHLDSALFDAFNNRKLETLKELFSEDLEFFHDQGGLTNYMQNIGSFEEAFKKDRKVRRELVAGSLEISPIKGYGAVETGIHRFYATEKGKKEQLSSEAKFAMIWREINGIWKMTRVISYAHHEYLK</sequence>